<evidence type="ECO:0008006" key="3">
    <source>
        <dbReference type="Google" id="ProtNLM"/>
    </source>
</evidence>
<reference evidence="1 2" key="1">
    <citation type="submission" date="2016-12" db="EMBL/GenBank/DDBJ databases">
        <title>The genomes of Aspergillus section Nigri reveals drivers in fungal speciation.</title>
        <authorList>
            <consortium name="DOE Joint Genome Institute"/>
            <person name="Vesth T.C."/>
            <person name="Nybo J."/>
            <person name="Theobald S."/>
            <person name="Brandl J."/>
            <person name="Frisvad J.C."/>
            <person name="Nielsen K.F."/>
            <person name="Lyhne E.K."/>
            <person name="Kogle M.E."/>
            <person name="Kuo A."/>
            <person name="Riley R."/>
            <person name="Clum A."/>
            <person name="Nolan M."/>
            <person name="Lipzen A."/>
            <person name="Salamov A."/>
            <person name="Henrissat B."/>
            <person name="Wiebenga A."/>
            <person name="De Vries R.P."/>
            <person name="Grigoriev I.V."/>
            <person name="Mortensen U.H."/>
            <person name="Andersen M.R."/>
            <person name="Baker S.E."/>
        </authorList>
    </citation>
    <scope>NUCLEOTIDE SEQUENCE [LARGE SCALE GENOMIC DNA]</scope>
    <source>
        <strain evidence="1 2">CBS 121591</strain>
    </source>
</reference>
<sequence length="425" mass="47469">MPRIKRRTKDEDLTRVRNNQRRCRQRKRDYVTDFKRRLASLEDVTSREIRRLQSLTIKLLQESERLQAFLDDSLDVDDMVPKLRGPGMKNDTLNARTASDTHAHTLPPCPPSPSEIISNACGKCVRPTETTSPDDTAPVRFSYLSSSAFTEQVDGISLLDTGYLPLPPEVAPAPGSRLLPEQRIPGMALQTVSPKDNEKNTTVCTVALELVMSCNTKYLSISELDLRLRAEYRSARFQWEGCRVNNQVLFAVLAEFLSEECRQSCNGNQGTFFDRVWFNRATLWKSRDDGINLVHVKMPIYLDCSAAHLTLLPPSPPRNASCVEWHALPVLVPKLRRPIQGLKLDNGGDAALIVDTKCIAQIDYPLDIHLIGHEEGTCCLTGDHSGVVGEHLDGIVLVQSAKDPSDSLRAIATVLPDRSTQPQHD</sequence>
<proteinExistence type="predicted"/>
<dbReference type="GeneID" id="37139812"/>
<name>A0A319C506_9EURO</name>
<keyword evidence="2" id="KW-1185">Reference proteome</keyword>
<organism evidence="1 2">
    <name type="scientific">Aspergillus uvarum CBS 121591</name>
    <dbReference type="NCBI Taxonomy" id="1448315"/>
    <lineage>
        <taxon>Eukaryota</taxon>
        <taxon>Fungi</taxon>
        <taxon>Dikarya</taxon>
        <taxon>Ascomycota</taxon>
        <taxon>Pezizomycotina</taxon>
        <taxon>Eurotiomycetes</taxon>
        <taxon>Eurotiomycetidae</taxon>
        <taxon>Eurotiales</taxon>
        <taxon>Aspergillaceae</taxon>
        <taxon>Aspergillus</taxon>
        <taxon>Aspergillus subgen. Circumdati</taxon>
    </lineage>
</organism>
<dbReference type="Proteomes" id="UP000248340">
    <property type="component" value="Unassembled WGS sequence"/>
</dbReference>
<dbReference type="EMBL" id="KZ821723">
    <property type="protein sequence ID" value="PYH79057.1"/>
    <property type="molecule type" value="Genomic_DNA"/>
</dbReference>
<accession>A0A319C506</accession>
<dbReference type="STRING" id="1448315.A0A319C506"/>
<dbReference type="AlphaFoldDB" id="A0A319C506"/>
<dbReference type="OrthoDB" id="4505928at2759"/>
<dbReference type="VEuPathDB" id="FungiDB:BO82DRAFT_367186"/>
<dbReference type="RefSeq" id="XP_025489257.1">
    <property type="nucleotide sequence ID" value="XM_025637071.1"/>
</dbReference>
<protein>
    <recommendedName>
        <fullName evidence="3">BZIP domain-containing protein</fullName>
    </recommendedName>
</protein>
<evidence type="ECO:0000313" key="1">
    <source>
        <dbReference type="EMBL" id="PYH79057.1"/>
    </source>
</evidence>
<dbReference type="PANTHER" id="PTHR42070">
    <property type="entry name" value="FILAMENT ASSOCIATED PROTEIN, PUTATIVE (AFU_ORTHOLOGUE AFUA_8G06630)-RELATED"/>
    <property type="match status" value="1"/>
</dbReference>
<dbReference type="PANTHER" id="PTHR42070:SF1">
    <property type="entry name" value="FILAMENT ASSOCIATED PROTEIN, PUTATIVE (AFU_ORTHOLOGUE AFUA_8G06630)-RELATED"/>
    <property type="match status" value="1"/>
</dbReference>
<evidence type="ECO:0000313" key="2">
    <source>
        <dbReference type="Proteomes" id="UP000248340"/>
    </source>
</evidence>
<gene>
    <name evidence="1" type="ORF">BO82DRAFT_367186</name>
</gene>